<dbReference type="EMBL" id="JAJJMB010001902">
    <property type="protein sequence ID" value="KAI3954641.1"/>
    <property type="molecule type" value="Genomic_DNA"/>
</dbReference>
<keyword evidence="2" id="KW-1185">Reference proteome</keyword>
<comment type="caution">
    <text evidence="1">The sequence shown here is derived from an EMBL/GenBank/DDBJ whole genome shotgun (WGS) entry which is preliminary data.</text>
</comment>
<sequence length="105" mass="12217">MRDLTFLTFCFSSSWCHRKLFGHTIAWVRDTSVTTKYKIQSCNGCGICGSYGVDKWGQFVINSLVDEAKLPFKDFHKMDYPMRQCASFTKPLLLYVCNWKLQVDI</sequence>
<evidence type="ECO:0000313" key="1">
    <source>
        <dbReference type="EMBL" id="KAI3954641.1"/>
    </source>
</evidence>
<proteinExistence type="predicted"/>
<dbReference type="AlphaFoldDB" id="A0AAD4TCW5"/>
<organism evidence="1 2">
    <name type="scientific">Papaver atlanticum</name>
    <dbReference type="NCBI Taxonomy" id="357466"/>
    <lineage>
        <taxon>Eukaryota</taxon>
        <taxon>Viridiplantae</taxon>
        <taxon>Streptophyta</taxon>
        <taxon>Embryophyta</taxon>
        <taxon>Tracheophyta</taxon>
        <taxon>Spermatophyta</taxon>
        <taxon>Magnoliopsida</taxon>
        <taxon>Ranunculales</taxon>
        <taxon>Papaveraceae</taxon>
        <taxon>Papaveroideae</taxon>
        <taxon>Papaver</taxon>
    </lineage>
</organism>
<protein>
    <submittedName>
        <fullName evidence="1">Uncharacterized protein</fullName>
    </submittedName>
</protein>
<evidence type="ECO:0000313" key="2">
    <source>
        <dbReference type="Proteomes" id="UP001202328"/>
    </source>
</evidence>
<dbReference type="Proteomes" id="UP001202328">
    <property type="component" value="Unassembled WGS sequence"/>
</dbReference>
<name>A0AAD4TCW5_9MAGN</name>
<accession>A0AAD4TCW5</accession>
<gene>
    <name evidence="1" type="ORF">MKW98_019772</name>
</gene>
<reference evidence="1" key="1">
    <citation type="submission" date="2022-04" db="EMBL/GenBank/DDBJ databases">
        <title>A functionally conserved STORR gene fusion in Papaver species that diverged 16.8 million years ago.</title>
        <authorList>
            <person name="Catania T."/>
        </authorList>
    </citation>
    <scope>NUCLEOTIDE SEQUENCE</scope>
    <source>
        <strain evidence="1">S-188037</strain>
    </source>
</reference>